<dbReference type="Gene3D" id="3.30.730.10">
    <property type="entry name" value="AP2/ERF domain"/>
    <property type="match status" value="1"/>
</dbReference>
<feature type="domain" description="AP2/ERF" evidence="8">
    <location>
        <begin position="99"/>
        <end position="156"/>
    </location>
</feature>
<feature type="region of interest" description="Disordered" evidence="7">
    <location>
        <begin position="1"/>
        <end position="55"/>
    </location>
</feature>
<feature type="compositionally biased region" description="Polar residues" evidence="7">
    <location>
        <begin position="1"/>
        <end position="15"/>
    </location>
</feature>
<dbReference type="CDD" id="cd00018">
    <property type="entry name" value="AP2"/>
    <property type="match status" value="1"/>
</dbReference>
<evidence type="ECO:0000256" key="3">
    <source>
        <dbReference type="ARBA" id="ARBA00023015"/>
    </source>
</evidence>
<dbReference type="GO" id="GO:0006952">
    <property type="term" value="P:defense response"/>
    <property type="evidence" value="ECO:0007669"/>
    <property type="project" value="UniProtKB-KW"/>
</dbReference>
<dbReference type="AlphaFoldDB" id="A0AAV6W4M9"/>
<keyword evidence="4" id="KW-0238">DNA-binding</keyword>
<protein>
    <recommendedName>
        <fullName evidence="8">AP2/ERF domain-containing protein</fullName>
    </recommendedName>
</protein>
<dbReference type="SUPFAM" id="SSF54171">
    <property type="entry name" value="DNA-binding domain"/>
    <property type="match status" value="1"/>
</dbReference>
<keyword evidence="3" id="KW-0805">Transcription regulation</keyword>
<dbReference type="Proteomes" id="UP000826271">
    <property type="component" value="Unassembled WGS sequence"/>
</dbReference>
<accession>A0AAV6W4M9</accession>
<dbReference type="GO" id="GO:0005634">
    <property type="term" value="C:nucleus"/>
    <property type="evidence" value="ECO:0007669"/>
    <property type="project" value="UniProtKB-SubCell"/>
</dbReference>
<dbReference type="Pfam" id="PF00847">
    <property type="entry name" value="AP2"/>
    <property type="match status" value="1"/>
</dbReference>
<comment type="subcellular location">
    <subcellularLocation>
        <location evidence="1">Nucleus</location>
    </subcellularLocation>
</comment>
<keyword evidence="2" id="KW-0611">Plant defense</keyword>
<evidence type="ECO:0000259" key="8">
    <source>
        <dbReference type="PROSITE" id="PS51032"/>
    </source>
</evidence>
<gene>
    <name evidence="9" type="ORF">BUALT_Bualt19G0005400</name>
</gene>
<evidence type="ECO:0000256" key="6">
    <source>
        <dbReference type="ARBA" id="ARBA00023242"/>
    </source>
</evidence>
<keyword evidence="10" id="KW-1185">Reference proteome</keyword>
<reference evidence="9" key="1">
    <citation type="submission" date="2019-10" db="EMBL/GenBank/DDBJ databases">
        <authorList>
            <person name="Zhang R."/>
            <person name="Pan Y."/>
            <person name="Wang J."/>
            <person name="Ma R."/>
            <person name="Yu S."/>
        </authorList>
    </citation>
    <scope>NUCLEOTIDE SEQUENCE</scope>
    <source>
        <strain evidence="9">LA-IB0</strain>
        <tissue evidence="9">Leaf</tissue>
    </source>
</reference>
<keyword evidence="5" id="KW-0804">Transcription</keyword>
<dbReference type="PANTHER" id="PTHR31194">
    <property type="entry name" value="SHN SHINE , DNA BINDING / TRANSCRIPTION FACTOR"/>
    <property type="match status" value="1"/>
</dbReference>
<dbReference type="EMBL" id="WHWC01000019">
    <property type="protein sequence ID" value="KAG8363277.1"/>
    <property type="molecule type" value="Genomic_DNA"/>
</dbReference>
<dbReference type="GO" id="GO:0003700">
    <property type="term" value="F:DNA-binding transcription factor activity"/>
    <property type="evidence" value="ECO:0007669"/>
    <property type="project" value="InterPro"/>
</dbReference>
<dbReference type="InterPro" id="IPR001471">
    <property type="entry name" value="AP2/ERF_dom"/>
</dbReference>
<evidence type="ECO:0000256" key="7">
    <source>
        <dbReference type="SAM" id="MobiDB-lite"/>
    </source>
</evidence>
<dbReference type="InterPro" id="IPR036955">
    <property type="entry name" value="AP2/ERF_dom_sf"/>
</dbReference>
<keyword evidence="6" id="KW-0539">Nucleus</keyword>
<evidence type="ECO:0000256" key="2">
    <source>
        <dbReference type="ARBA" id="ARBA00022821"/>
    </source>
</evidence>
<dbReference type="PROSITE" id="PS51032">
    <property type="entry name" value="AP2_ERF"/>
    <property type="match status" value="1"/>
</dbReference>
<name>A0AAV6W4M9_9LAMI</name>
<proteinExistence type="predicted"/>
<evidence type="ECO:0000313" key="9">
    <source>
        <dbReference type="EMBL" id="KAG8363277.1"/>
    </source>
</evidence>
<dbReference type="InterPro" id="IPR016177">
    <property type="entry name" value="DNA-bd_dom_sf"/>
</dbReference>
<evidence type="ECO:0000256" key="1">
    <source>
        <dbReference type="ARBA" id="ARBA00004123"/>
    </source>
</evidence>
<evidence type="ECO:0000256" key="4">
    <source>
        <dbReference type="ARBA" id="ARBA00023125"/>
    </source>
</evidence>
<dbReference type="PRINTS" id="PR00367">
    <property type="entry name" value="ETHRSPELEMNT"/>
</dbReference>
<sequence>MSQPIKYSVHKTFTTKLVPPPPSNNPCSGAKTPRLVRISVTDGDATDSSSDETEYEGVKRVKKHVNEVRIEMGSVSTKKRRAAPARASAERLVERGGKKFRGVRQRPWGKWAAEIRNPAKRERVWLGTFDTAEAAALAYDREAIRIRGPDALTNFIKPPERVAAPPETTVRWVFGEEEYCENLCSPTFVLRFSISRGPIQSEFKNTDLENEPFIKSSCSVFESAESEKGENCLPLDQCFLNDYFNNSFSLVESGLIEPNECDDCFPLDQCCLKDYFDFRSPSPLIFNDINLREEVFDGVSIDLGDDDFESLPWDLDDFDLLTW</sequence>
<dbReference type="InterPro" id="IPR050913">
    <property type="entry name" value="AP2/ERF_ERF"/>
</dbReference>
<dbReference type="FunFam" id="3.30.730.10:FF:000001">
    <property type="entry name" value="Ethylene-responsive transcription factor 2"/>
    <property type="match status" value="1"/>
</dbReference>
<dbReference type="SMART" id="SM00380">
    <property type="entry name" value="AP2"/>
    <property type="match status" value="1"/>
</dbReference>
<dbReference type="PANTHER" id="PTHR31194:SF140">
    <property type="entry name" value="ETHYLENE-RESPONSIVE TRANSCRIPTION FACTOR CRF2"/>
    <property type="match status" value="1"/>
</dbReference>
<organism evidence="9 10">
    <name type="scientific">Buddleja alternifolia</name>
    <dbReference type="NCBI Taxonomy" id="168488"/>
    <lineage>
        <taxon>Eukaryota</taxon>
        <taxon>Viridiplantae</taxon>
        <taxon>Streptophyta</taxon>
        <taxon>Embryophyta</taxon>
        <taxon>Tracheophyta</taxon>
        <taxon>Spermatophyta</taxon>
        <taxon>Magnoliopsida</taxon>
        <taxon>eudicotyledons</taxon>
        <taxon>Gunneridae</taxon>
        <taxon>Pentapetalae</taxon>
        <taxon>asterids</taxon>
        <taxon>lamiids</taxon>
        <taxon>Lamiales</taxon>
        <taxon>Scrophulariaceae</taxon>
        <taxon>Buddlejeae</taxon>
        <taxon>Buddleja</taxon>
    </lineage>
</organism>
<evidence type="ECO:0000256" key="5">
    <source>
        <dbReference type="ARBA" id="ARBA00023163"/>
    </source>
</evidence>
<evidence type="ECO:0000313" key="10">
    <source>
        <dbReference type="Proteomes" id="UP000826271"/>
    </source>
</evidence>
<comment type="caution">
    <text evidence="9">The sequence shown here is derived from an EMBL/GenBank/DDBJ whole genome shotgun (WGS) entry which is preliminary data.</text>
</comment>
<dbReference type="GO" id="GO:0003677">
    <property type="term" value="F:DNA binding"/>
    <property type="evidence" value="ECO:0007669"/>
    <property type="project" value="UniProtKB-KW"/>
</dbReference>